<dbReference type="OMA" id="WKYVQAY"/>
<dbReference type="Proteomes" id="UP000029981">
    <property type="component" value="Chromosome 5"/>
</dbReference>
<keyword evidence="2" id="KW-0479">Metal-binding</keyword>
<dbReference type="OrthoDB" id="6407410at2759"/>
<dbReference type="GO" id="GO:0046872">
    <property type="term" value="F:metal ion binding"/>
    <property type="evidence" value="ECO:0007669"/>
    <property type="project" value="UniProtKB-KW"/>
</dbReference>
<keyword evidence="7" id="KW-1185">Reference proteome</keyword>
<protein>
    <recommendedName>
        <fullName evidence="4">Protein yippee-like</fullName>
    </recommendedName>
</protein>
<dbReference type="Gramene" id="KGN49847">
    <property type="protein sequence ID" value="KGN49847"/>
    <property type="gene ID" value="Csa_5G139250"/>
</dbReference>
<dbReference type="InterPro" id="IPR034751">
    <property type="entry name" value="Yippee"/>
</dbReference>
<evidence type="ECO:0000256" key="1">
    <source>
        <dbReference type="ARBA" id="ARBA00005613"/>
    </source>
</evidence>
<keyword evidence="3" id="KW-0862">Zinc</keyword>
<dbReference type="AlphaFoldDB" id="A0A0A0KN57"/>
<comment type="similarity">
    <text evidence="1 4">Belongs to the yippee family.</text>
</comment>
<evidence type="ECO:0000259" key="5">
    <source>
        <dbReference type="PROSITE" id="PS51792"/>
    </source>
</evidence>
<dbReference type="STRING" id="3659.A0A0A0KN57"/>
<reference evidence="6 7" key="3">
    <citation type="journal article" date="2010" name="BMC Genomics">
        <title>Transcriptome sequencing and comparative analysis of cucumber flowers with different sex types.</title>
        <authorList>
            <person name="Guo S."/>
            <person name="Zheng Y."/>
            <person name="Joung J.G."/>
            <person name="Liu S."/>
            <person name="Zhang Z."/>
            <person name="Crasta O.R."/>
            <person name="Sobral B.W."/>
            <person name="Xu Y."/>
            <person name="Huang S."/>
            <person name="Fei Z."/>
        </authorList>
    </citation>
    <scope>NUCLEOTIDE SEQUENCE [LARGE SCALE GENOMIC DNA]</scope>
    <source>
        <strain evidence="7">cv. 9930</strain>
    </source>
</reference>
<dbReference type="KEGG" id="csv:101205754"/>
<dbReference type="EMBL" id="CM002926">
    <property type="protein sequence ID" value="KGN49847.1"/>
    <property type="molecule type" value="Genomic_DNA"/>
</dbReference>
<accession>A0A0A0KN57</accession>
<dbReference type="PROSITE" id="PS51792">
    <property type="entry name" value="YIPPEE"/>
    <property type="match status" value="1"/>
</dbReference>
<proteinExistence type="inferred from homology"/>
<reference evidence="6 7" key="1">
    <citation type="journal article" date="2009" name="Nat. Genet.">
        <title>The genome of the cucumber, Cucumis sativus L.</title>
        <authorList>
            <person name="Huang S."/>
            <person name="Li R."/>
            <person name="Zhang Z."/>
            <person name="Li L."/>
            <person name="Gu X."/>
            <person name="Fan W."/>
            <person name="Lucas W.J."/>
            <person name="Wang X."/>
            <person name="Xie B."/>
            <person name="Ni P."/>
            <person name="Ren Y."/>
            <person name="Zhu H."/>
            <person name="Li J."/>
            <person name="Lin K."/>
            <person name="Jin W."/>
            <person name="Fei Z."/>
            <person name="Li G."/>
            <person name="Staub J."/>
            <person name="Kilian A."/>
            <person name="van der Vossen E.A."/>
            <person name="Wu Y."/>
            <person name="Guo J."/>
            <person name="He J."/>
            <person name="Jia Z."/>
            <person name="Ren Y."/>
            <person name="Tian G."/>
            <person name="Lu Y."/>
            <person name="Ruan J."/>
            <person name="Qian W."/>
            <person name="Wang M."/>
            <person name="Huang Q."/>
            <person name="Li B."/>
            <person name="Xuan Z."/>
            <person name="Cao J."/>
            <person name="Asan"/>
            <person name="Wu Z."/>
            <person name="Zhang J."/>
            <person name="Cai Q."/>
            <person name="Bai Y."/>
            <person name="Zhao B."/>
            <person name="Han Y."/>
            <person name="Li Y."/>
            <person name="Li X."/>
            <person name="Wang S."/>
            <person name="Shi Q."/>
            <person name="Liu S."/>
            <person name="Cho W.K."/>
            <person name="Kim J.Y."/>
            <person name="Xu Y."/>
            <person name="Heller-Uszynska K."/>
            <person name="Miao H."/>
            <person name="Cheng Z."/>
            <person name="Zhang S."/>
            <person name="Wu J."/>
            <person name="Yang Y."/>
            <person name="Kang H."/>
            <person name="Li M."/>
            <person name="Liang H."/>
            <person name="Ren X."/>
            <person name="Shi Z."/>
            <person name="Wen M."/>
            <person name="Jian M."/>
            <person name="Yang H."/>
            <person name="Zhang G."/>
            <person name="Yang Z."/>
            <person name="Chen R."/>
            <person name="Liu S."/>
            <person name="Li J."/>
            <person name="Ma L."/>
            <person name="Liu H."/>
            <person name="Zhou Y."/>
            <person name="Zhao J."/>
            <person name="Fang X."/>
            <person name="Li G."/>
            <person name="Fang L."/>
            <person name="Li Y."/>
            <person name="Liu D."/>
            <person name="Zheng H."/>
            <person name="Zhang Y."/>
            <person name="Qin N."/>
            <person name="Li Z."/>
            <person name="Yang G."/>
            <person name="Yang S."/>
            <person name="Bolund L."/>
            <person name="Kristiansen K."/>
            <person name="Zheng H."/>
            <person name="Li S."/>
            <person name="Zhang X."/>
            <person name="Yang H."/>
            <person name="Wang J."/>
            <person name="Sun R."/>
            <person name="Zhang B."/>
            <person name="Jiang S."/>
            <person name="Wang J."/>
            <person name="Du Y."/>
            <person name="Li S."/>
        </authorList>
    </citation>
    <scope>NUCLEOTIDE SEQUENCE [LARGE SCALE GENOMIC DNA]</scope>
    <source>
        <strain evidence="7">cv. 9930</strain>
    </source>
</reference>
<gene>
    <name evidence="6" type="ORF">Csa_5G139250</name>
</gene>
<dbReference type="PANTHER" id="PTHR13848">
    <property type="entry name" value="PROTEIN YIPPEE-LIKE CG15309-RELATED"/>
    <property type="match status" value="1"/>
</dbReference>
<dbReference type="eggNOG" id="KOG3399">
    <property type="taxonomic scope" value="Eukaryota"/>
</dbReference>
<sequence length="105" mass="11811">MAEYSNPTYSCRNCRNPLASGAHLLSKSFLAKSGKAFLFSEAKNIVEGPKEHKQLITGIFKTAEIHCNICGQALGWKYLKAYDLSQKYKEGKFIIETAKISKEYN</sequence>
<feature type="domain" description="Yippee" evidence="5">
    <location>
        <begin position="7"/>
        <end position="104"/>
    </location>
</feature>
<evidence type="ECO:0000256" key="3">
    <source>
        <dbReference type="ARBA" id="ARBA00022833"/>
    </source>
</evidence>
<evidence type="ECO:0000313" key="6">
    <source>
        <dbReference type="EMBL" id="KGN49847.1"/>
    </source>
</evidence>
<evidence type="ECO:0000256" key="4">
    <source>
        <dbReference type="RuleBase" id="RU110713"/>
    </source>
</evidence>
<dbReference type="InterPro" id="IPR004910">
    <property type="entry name" value="Yippee/Mis18/Cereblon"/>
</dbReference>
<reference evidence="6 7" key="2">
    <citation type="journal article" date="2009" name="PLoS ONE">
        <title>An integrated genetic and cytogenetic map of the cucumber genome.</title>
        <authorList>
            <person name="Ren Y."/>
            <person name="Zhang Z."/>
            <person name="Liu J."/>
            <person name="Staub J.E."/>
            <person name="Han Y."/>
            <person name="Cheng Z."/>
            <person name="Li X."/>
            <person name="Lu J."/>
            <person name="Miao H."/>
            <person name="Kang H."/>
            <person name="Xie B."/>
            <person name="Gu X."/>
            <person name="Wang X."/>
            <person name="Du Y."/>
            <person name="Jin W."/>
            <person name="Huang S."/>
        </authorList>
    </citation>
    <scope>NUCLEOTIDE SEQUENCE [LARGE SCALE GENOMIC DNA]</scope>
    <source>
        <strain evidence="7">cv. 9930</strain>
    </source>
</reference>
<evidence type="ECO:0000256" key="2">
    <source>
        <dbReference type="ARBA" id="ARBA00022723"/>
    </source>
</evidence>
<dbReference type="InterPro" id="IPR039058">
    <property type="entry name" value="Yippee_fam"/>
</dbReference>
<evidence type="ECO:0000313" key="7">
    <source>
        <dbReference type="Proteomes" id="UP000029981"/>
    </source>
</evidence>
<reference evidence="6 7" key="4">
    <citation type="journal article" date="2011" name="BMC Genomics">
        <title>RNA-Seq improves annotation of protein-coding genes in the cucumber genome.</title>
        <authorList>
            <person name="Li Z."/>
            <person name="Zhang Z."/>
            <person name="Yan P."/>
            <person name="Huang S."/>
            <person name="Fei Z."/>
            <person name="Lin K."/>
        </authorList>
    </citation>
    <scope>NUCLEOTIDE SEQUENCE [LARGE SCALE GENOMIC DNA]</scope>
    <source>
        <strain evidence="7">cv. 9930</strain>
    </source>
</reference>
<dbReference type="Pfam" id="PF03226">
    <property type="entry name" value="Yippee-Mis18"/>
    <property type="match status" value="1"/>
</dbReference>
<organism evidence="6 7">
    <name type="scientific">Cucumis sativus</name>
    <name type="common">Cucumber</name>
    <dbReference type="NCBI Taxonomy" id="3659"/>
    <lineage>
        <taxon>Eukaryota</taxon>
        <taxon>Viridiplantae</taxon>
        <taxon>Streptophyta</taxon>
        <taxon>Embryophyta</taxon>
        <taxon>Tracheophyta</taxon>
        <taxon>Spermatophyta</taxon>
        <taxon>Magnoliopsida</taxon>
        <taxon>eudicotyledons</taxon>
        <taxon>Gunneridae</taxon>
        <taxon>Pentapetalae</taxon>
        <taxon>rosids</taxon>
        <taxon>fabids</taxon>
        <taxon>Cucurbitales</taxon>
        <taxon>Cucurbitaceae</taxon>
        <taxon>Benincaseae</taxon>
        <taxon>Cucumis</taxon>
    </lineage>
</organism>
<name>A0A0A0KN57_CUCSA</name>